<evidence type="ECO:0000259" key="7">
    <source>
        <dbReference type="Pfam" id="PF00482"/>
    </source>
</evidence>
<evidence type="ECO:0000256" key="3">
    <source>
        <dbReference type="ARBA" id="ARBA00022692"/>
    </source>
</evidence>
<evidence type="ECO:0000256" key="1">
    <source>
        <dbReference type="ARBA" id="ARBA00004651"/>
    </source>
</evidence>
<comment type="subcellular location">
    <subcellularLocation>
        <location evidence="1">Cell membrane</location>
        <topology evidence="1">Multi-pass membrane protein</topology>
    </subcellularLocation>
</comment>
<keyword evidence="4 6" id="KW-1133">Transmembrane helix</keyword>
<feature type="transmembrane region" description="Helical" evidence="6">
    <location>
        <begin position="112"/>
        <end position="133"/>
    </location>
</feature>
<evidence type="ECO:0000256" key="2">
    <source>
        <dbReference type="ARBA" id="ARBA00022475"/>
    </source>
</evidence>
<feature type="transmembrane region" description="Helical" evidence="6">
    <location>
        <begin position="292"/>
        <end position="315"/>
    </location>
</feature>
<feature type="transmembrane region" description="Helical" evidence="6">
    <location>
        <begin position="260"/>
        <end position="280"/>
    </location>
</feature>
<evidence type="ECO:0000256" key="5">
    <source>
        <dbReference type="ARBA" id="ARBA00023136"/>
    </source>
</evidence>
<evidence type="ECO:0000313" key="8">
    <source>
        <dbReference type="EMBL" id="GGG43611.1"/>
    </source>
</evidence>
<dbReference type="Gene3D" id="1.20.81.30">
    <property type="entry name" value="Type II secretion system (T2SS), domain F"/>
    <property type="match status" value="1"/>
</dbReference>
<feature type="transmembrane region" description="Helical" evidence="6">
    <location>
        <begin position="87"/>
        <end position="106"/>
    </location>
</feature>
<dbReference type="Proteomes" id="UP000597507">
    <property type="component" value="Unassembled WGS sequence"/>
</dbReference>
<evidence type="ECO:0000256" key="6">
    <source>
        <dbReference type="SAM" id="Phobius"/>
    </source>
</evidence>
<dbReference type="EMBL" id="BMKS01000012">
    <property type="protein sequence ID" value="GGG43611.1"/>
    <property type="molecule type" value="Genomic_DNA"/>
</dbReference>
<dbReference type="Pfam" id="PF00482">
    <property type="entry name" value="T2SSF"/>
    <property type="match status" value="1"/>
</dbReference>
<evidence type="ECO:0000256" key="4">
    <source>
        <dbReference type="ARBA" id="ARBA00022989"/>
    </source>
</evidence>
<sequence length="321" mass="34444">MNADPSLLFAAAFALLLFAGAVALFGAAGNRRMKERVRAAGVGAQEAQVPAASAVPSIRLAAPTENRVLALLIRMVGYSPEVPQAQIIPWPAVVVAGLGTALLAYWRARGWLGPLGAAPLGLLAGGFVVRLIFRWQHRRYSNALFGQIPDALGLIIRAIRAGLPMGEALRSVSREMPAPTKDEFARLVGEIAIGRPIDQAIWRVYERSGITEYAFLSVTLGLQSQTGGSLAETLENLADLVRKRVAMAQRASALAAEAKASAVILVILPFICVAIMTLIRPNHLSTFFTDPAGYRMMMVGLVLMGLGVLTIRWLIRRAQEG</sequence>
<organism evidence="8 9">
    <name type="scientific">Caldovatus sediminis</name>
    <dbReference type="NCBI Taxonomy" id="2041189"/>
    <lineage>
        <taxon>Bacteria</taxon>
        <taxon>Pseudomonadati</taxon>
        <taxon>Pseudomonadota</taxon>
        <taxon>Alphaproteobacteria</taxon>
        <taxon>Acetobacterales</taxon>
        <taxon>Roseomonadaceae</taxon>
        <taxon>Caldovatus</taxon>
    </lineage>
</organism>
<dbReference type="AlphaFoldDB" id="A0A8J2ZE85"/>
<name>A0A8J2ZE85_9PROT</name>
<dbReference type="GO" id="GO:0005886">
    <property type="term" value="C:plasma membrane"/>
    <property type="evidence" value="ECO:0007669"/>
    <property type="project" value="UniProtKB-SubCell"/>
</dbReference>
<feature type="domain" description="Type II secretion system protein GspF" evidence="7">
    <location>
        <begin position="154"/>
        <end position="277"/>
    </location>
</feature>
<gene>
    <name evidence="8" type="ORF">GCM10010964_33780</name>
</gene>
<reference evidence="8 9" key="1">
    <citation type="journal article" date="2014" name="Int. J. Syst. Evol. Microbiol.">
        <title>Complete genome sequence of Corynebacterium casei LMG S-19264T (=DSM 44701T), isolated from a smear-ripened cheese.</title>
        <authorList>
            <consortium name="US DOE Joint Genome Institute (JGI-PGF)"/>
            <person name="Walter F."/>
            <person name="Albersmeier A."/>
            <person name="Kalinowski J."/>
            <person name="Ruckert C."/>
        </authorList>
    </citation>
    <scope>NUCLEOTIDE SEQUENCE [LARGE SCALE GENOMIC DNA]</scope>
    <source>
        <strain evidence="8 9">CGMCC 1.16330</strain>
    </source>
</reference>
<keyword evidence="3 6" id="KW-0812">Transmembrane</keyword>
<accession>A0A8J2ZE85</accession>
<dbReference type="InterPro" id="IPR018076">
    <property type="entry name" value="T2SS_GspF_dom"/>
</dbReference>
<dbReference type="RefSeq" id="WP_188902368.1">
    <property type="nucleotide sequence ID" value="NZ_BMKS01000012.1"/>
</dbReference>
<comment type="caution">
    <text evidence="8">The sequence shown here is derived from an EMBL/GenBank/DDBJ whole genome shotgun (WGS) entry which is preliminary data.</text>
</comment>
<proteinExistence type="predicted"/>
<dbReference type="PANTHER" id="PTHR35007">
    <property type="entry name" value="INTEGRAL MEMBRANE PROTEIN-RELATED"/>
    <property type="match status" value="1"/>
</dbReference>
<dbReference type="PANTHER" id="PTHR35007:SF1">
    <property type="entry name" value="PILUS ASSEMBLY PROTEIN"/>
    <property type="match status" value="1"/>
</dbReference>
<evidence type="ECO:0000313" key="9">
    <source>
        <dbReference type="Proteomes" id="UP000597507"/>
    </source>
</evidence>
<feature type="transmembrane region" description="Helical" evidence="6">
    <location>
        <begin position="6"/>
        <end position="28"/>
    </location>
</feature>
<keyword evidence="9" id="KW-1185">Reference proteome</keyword>
<keyword evidence="2" id="KW-1003">Cell membrane</keyword>
<protein>
    <submittedName>
        <fullName evidence="8">Pilus assembly protein TadB</fullName>
    </submittedName>
</protein>
<keyword evidence="5 6" id="KW-0472">Membrane</keyword>
<dbReference type="InterPro" id="IPR042094">
    <property type="entry name" value="T2SS_GspF_sf"/>
</dbReference>